<feature type="chain" id="PRO_5045373238" evidence="1">
    <location>
        <begin position="25"/>
        <end position="133"/>
    </location>
</feature>
<comment type="caution">
    <text evidence="2">The sequence shown here is derived from an EMBL/GenBank/DDBJ whole genome shotgun (WGS) entry which is preliminary data.</text>
</comment>
<proteinExistence type="predicted"/>
<organism evidence="2 3">
    <name type="scientific">Aquilutibacter rugosus</name>
    <dbReference type="NCBI Taxonomy" id="3115820"/>
    <lineage>
        <taxon>Bacteria</taxon>
        <taxon>Pseudomonadati</taxon>
        <taxon>Pseudomonadota</taxon>
        <taxon>Gammaproteobacteria</taxon>
        <taxon>Lysobacterales</taxon>
        <taxon>Lysobacteraceae</taxon>
        <taxon>Aquilutibacter</taxon>
    </lineage>
</organism>
<evidence type="ECO:0000313" key="3">
    <source>
        <dbReference type="Proteomes" id="UP001356170"/>
    </source>
</evidence>
<dbReference type="Proteomes" id="UP001356170">
    <property type="component" value="Unassembled WGS sequence"/>
</dbReference>
<evidence type="ECO:0000313" key="2">
    <source>
        <dbReference type="EMBL" id="MEF2155073.1"/>
    </source>
</evidence>
<reference evidence="2 3" key="1">
    <citation type="submission" date="2024-01" db="EMBL/GenBank/DDBJ databases">
        <title>Novel species of the genus Luteimonas isolated from rivers.</title>
        <authorList>
            <person name="Lu H."/>
        </authorList>
    </citation>
    <scope>NUCLEOTIDE SEQUENCE [LARGE SCALE GENOMIC DNA]</scope>
    <source>
        <strain evidence="2 3">FXH3W</strain>
    </source>
</reference>
<gene>
    <name evidence="2" type="ORF">V3390_02345</name>
</gene>
<feature type="signal peptide" evidence="1">
    <location>
        <begin position="1"/>
        <end position="24"/>
    </location>
</feature>
<dbReference type="EMBL" id="JAZHBO010000001">
    <property type="protein sequence ID" value="MEF2155073.1"/>
    <property type="molecule type" value="Genomic_DNA"/>
</dbReference>
<keyword evidence="3" id="KW-1185">Reference proteome</keyword>
<protein>
    <submittedName>
        <fullName evidence="2">Uncharacterized protein</fullName>
    </submittedName>
</protein>
<accession>A0ABU7UYN0</accession>
<evidence type="ECO:0000256" key="1">
    <source>
        <dbReference type="SAM" id="SignalP"/>
    </source>
</evidence>
<keyword evidence="1" id="KW-0732">Signal</keyword>
<name>A0ABU7UYN0_9GAMM</name>
<sequence>MKSLLAPALTLALCVSMAPRLANADQFEYNTLKDAVAAMQIVNMAGQVKYYCAPCGDKQARNATVDSTGIALVWDPVGPSSNRPYVADGRQYWELEINGKPVDLAYIYIRDGEKWRNLAMAIGQTPVEVPETI</sequence>
<dbReference type="RefSeq" id="WP_331703211.1">
    <property type="nucleotide sequence ID" value="NZ_JAZHBO010000001.1"/>
</dbReference>